<dbReference type="SUPFAM" id="SSF81345">
    <property type="entry name" value="ABC transporter involved in vitamin B12 uptake, BtuC"/>
    <property type="match status" value="1"/>
</dbReference>
<comment type="subcellular location">
    <subcellularLocation>
        <location evidence="1">Cell membrane</location>
        <topology evidence="1">Multi-pass membrane protein</topology>
    </subcellularLocation>
</comment>
<proteinExistence type="inferred from homology"/>
<feature type="transmembrane region" description="Helical" evidence="8">
    <location>
        <begin position="41"/>
        <end position="59"/>
    </location>
</feature>
<dbReference type="GO" id="GO:0022857">
    <property type="term" value="F:transmembrane transporter activity"/>
    <property type="evidence" value="ECO:0007669"/>
    <property type="project" value="InterPro"/>
</dbReference>
<organism evidence="9 10">
    <name type="scientific">Schaalia hyovaginalis</name>
    <dbReference type="NCBI Taxonomy" id="29316"/>
    <lineage>
        <taxon>Bacteria</taxon>
        <taxon>Bacillati</taxon>
        <taxon>Actinomycetota</taxon>
        <taxon>Actinomycetes</taxon>
        <taxon>Actinomycetales</taxon>
        <taxon>Actinomycetaceae</taxon>
        <taxon>Schaalia</taxon>
    </lineage>
</organism>
<dbReference type="InterPro" id="IPR000522">
    <property type="entry name" value="ABC_transptr_permease_BtuC"/>
</dbReference>
<keyword evidence="4" id="KW-1003">Cell membrane</keyword>
<feature type="transmembrane region" description="Helical" evidence="8">
    <location>
        <begin position="93"/>
        <end position="111"/>
    </location>
</feature>
<dbReference type="CDD" id="cd06550">
    <property type="entry name" value="TM_ABC_iron-siderophores_like"/>
    <property type="match status" value="1"/>
</dbReference>
<keyword evidence="10" id="KW-1185">Reference proteome</keyword>
<gene>
    <name evidence="9" type="ORF">HD592_002258</name>
</gene>
<evidence type="ECO:0000313" key="10">
    <source>
        <dbReference type="Proteomes" id="UP000617426"/>
    </source>
</evidence>
<dbReference type="InterPro" id="IPR037294">
    <property type="entry name" value="ABC_BtuC-like"/>
</dbReference>
<evidence type="ECO:0000313" key="9">
    <source>
        <dbReference type="EMBL" id="MBB6335693.1"/>
    </source>
</evidence>
<dbReference type="PANTHER" id="PTHR30472">
    <property type="entry name" value="FERRIC ENTEROBACTIN TRANSPORT SYSTEM PERMEASE PROTEIN"/>
    <property type="match status" value="1"/>
</dbReference>
<evidence type="ECO:0000256" key="4">
    <source>
        <dbReference type="ARBA" id="ARBA00022475"/>
    </source>
</evidence>
<accession>A0A923IYN4</accession>
<dbReference type="EMBL" id="JACHMK010000001">
    <property type="protein sequence ID" value="MBB6335693.1"/>
    <property type="molecule type" value="Genomic_DNA"/>
</dbReference>
<dbReference type="AlphaFoldDB" id="A0A923IYN4"/>
<keyword evidence="3" id="KW-0813">Transport</keyword>
<feature type="transmembrane region" description="Helical" evidence="8">
    <location>
        <begin position="177"/>
        <end position="195"/>
    </location>
</feature>
<keyword evidence="7 8" id="KW-0472">Membrane</keyword>
<evidence type="ECO:0000256" key="2">
    <source>
        <dbReference type="ARBA" id="ARBA00007935"/>
    </source>
</evidence>
<evidence type="ECO:0000256" key="3">
    <source>
        <dbReference type="ARBA" id="ARBA00022448"/>
    </source>
</evidence>
<keyword evidence="6 8" id="KW-1133">Transmembrane helix</keyword>
<evidence type="ECO:0000256" key="7">
    <source>
        <dbReference type="ARBA" id="ARBA00023136"/>
    </source>
</evidence>
<feature type="transmembrane region" description="Helical" evidence="8">
    <location>
        <begin position="266"/>
        <end position="294"/>
    </location>
</feature>
<evidence type="ECO:0000256" key="5">
    <source>
        <dbReference type="ARBA" id="ARBA00022692"/>
    </source>
</evidence>
<evidence type="ECO:0000256" key="8">
    <source>
        <dbReference type="SAM" id="Phobius"/>
    </source>
</evidence>
<sequence length="363" mass="36919">MNAAVLEARTGAQDAPDEAPAPLADSIRAGRARREARRRRVGTALLIALLVLAAVDLAWGDRWYAVTEVFAVLTGRDAPGAAFAIGELRLPRVLIALLAGAALGIGGRASQTMLRNQLASPDVIGVTSGSSAAAVVAILLWGWSGIVVNLFALGVGLGVALAILALAGRDGSQGGRIVLIGIGASAMFTAVTNYVQLRAKVQDLPEAMRWLSGSLASASWDQAPLLGGALLLLGVPLILLGRELELLRLGDDTAIGLGVDVPRSRLLVLLAVVGLSSFAAATTGPIAFVAFLAGPITARLVGPNDSALLIESGLVGAALVLAADIAGQHLFWSVLPVGVVTGIIGAPALLLQIIALNRKGGLA</sequence>
<dbReference type="Proteomes" id="UP000617426">
    <property type="component" value="Unassembled WGS sequence"/>
</dbReference>
<dbReference type="Pfam" id="PF01032">
    <property type="entry name" value="FecCD"/>
    <property type="match status" value="1"/>
</dbReference>
<name>A0A923IYN4_9ACTO</name>
<dbReference type="Gene3D" id="1.10.3470.10">
    <property type="entry name" value="ABC transporter involved in vitamin B12 uptake, BtuC"/>
    <property type="match status" value="1"/>
</dbReference>
<feature type="transmembrane region" description="Helical" evidence="8">
    <location>
        <begin position="330"/>
        <end position="355"/>
    </location>
</feature>
<protein>
    <submittedName>
        <fullName evidence="9">Iron complex transport system permease protein</fullName>
    </submittedName>
</protein>
<comment type="caution">
    <text evidence="9">The sequence shown here is derived from an EMBL/GenBank/DDBJ whole genome shotgun (WGS) entry which is preliminary data.</text>
</comment>
<dbReference type="PANTHER" id="PTHR30472:SF24">
    <property type="entry name" value="FERRIC ENTEROBACTIN TRANSPORT SYSTEM PERMEASE PROTEIN FEPG"/>
    <property type="match status" value="1"/>
</dbReference>
<evidence type="ECO:0000256" key="6">
    <source>
        <dbReference type="ARBA" id="ARBA00022989"/>
    </source>
</evidence>
<evidence type="ECO:0000256" key="1">
    <source>
        <dbReference type="ARBA" id="ARBA00004651"/>
    </source>
</evidence>
<dbReference type="GO" id="GO:0005886">
    <property type="term" value="C:plasma membrane"/>
    <property type="evidence" value="ECO:0007669"/>
    <property type="project" value="UniProtKB-SubCell"/>
</dbReference>
<feature type="transmembrane region" description="Helical" evidence="8">
    <location>
        <begin position="150"/>
        <end position="168"/>
    </location>
</feature>
<reference evidence="9" key="1">
    <citation type="submission" date="2020-08" db="EMBL/GenBank/DDBJ databases">
        <title>Sequencing the genomes of 1000 actinobacteria strains.</title>
        <authorList>
            <person name="Klenk H.-P."/>
        </authorList>
    </citation>
    <scope>NUCLEOTIDE SEQUENCE</scope>
    <source>
        <strain evidence="9">DSM 10695</strain>
    </source>
</reference>
<dbReference type="RefSeq" id="WP_184454216.1">
    <property type="nucleotide sequence ID" value="NZ_JACHMK010000001.1"/>
</dbReference>
<feature type="transmembrane region" description="Helical" evidence="8">
    <location>
        <begin position="306"/>
        <end position="323"/>
    </location>
</feature>
<dbReference type="GO" id="GO:0033214">
    <property type="term" value="P:siderophore-iron import into cell"/>
    <property type="evidence" value="ECO:0007669"/>
    <property type="project" value="TreeGrafter"/>
</dbReference>
<feature type="transmembrane region" description="Helical" evidence="8">
    <location>
        <begin position="123"/>
        <end position="144"/>
    </location>
</feature>
<keyword evidence="5 8" id="KW-0812">Transmembrane</keyword>
<comment type="similarity">
    <text evidence="2">Belongs to the binding-protein-dependent transport system permease family. FecCD subfamily.</text>
</comment>
<feature type="transmembrane region" description="Helical" evidence="8">
    <location>
        <begin position="223"/>
        <end position="240"/>
    </location>
</feature>